<dbReference type="InterPro" id="IPR036179">
    <property type="entry name" value="Ig-like_dom_sf"/>
</dbReference>
<reference evidence="5" key="1">
    <citation type="submission" date="2025-08" db="UniProtKB">
        <authorList>
            <consortium name="RefSeq"/>
        </authorList>
    </citation>
    <scope>IDENTIFICATION</scope>
</reference>
<keyword evidence="2" id="KW-0732">Signal</keyword>
<protein>
    <submittedName>
        <fullName evidence="5">Hepatitis A virus cellular receptor 2 homolog</fullName>
    </submittedName>
</protein>
<evidence type="ECO:0000313" key="5">
    <source>
        <dbReference type="RefSeq" id="XP_013211098.2"/>
    </source>
</evidence>
<dbReference type="Gene3D" id="2.60.40.10">
    <property type="entry name" value="Immunoglobulins"/>
    <property type="match status" value="1"/>
</dbReference>
<dbReference type="SMART" id="SM00409">
    <property type="entry name" value="IG"/>
    <property type="match status" value="1"/>
</dbReference>
<dbReference type="Proteomes" id="UP000694915">
    <property type="component" value="Unplaced"/>
</dbReference>
<dbReference type="PROSITE" id="PS50835">
    <property type="entry name" value="IG_LIKE"/>
    <property type="match status" value="1"/>
</dbReference>
<evidence type="ECO:0000256" key="2">
    <source>
        <dbReference type="SAM" id="SignalP"/>
    </source>
</evidence>
<dbReference type="InterPro" id="IPR051669">
    <property type="entry name" value="Immune_Mod/Transcr_Coactivator"/>
</dbReference>
<dbReference type="SUPFAM" id="SSF48726">
    <property type="entry name" value="Immunoglobulin"/>
    <property type="match status" value="1"/>
</dbReference>
<sequence>MFSHLIFNGVLLLLLLLLARSLEDAFIVEVGKNAYLPCHYSLAAYGTPVPVCWGKGPCLWSQCDNWVFSTDERNVTYQKSRRYQLKGNFLKGDVSLTIENVTLADHGTYCCRVEFPGLGNDKKVNLELDIRPAKIAPVVPARGYPTPMSPRTLTTKGDGSGET</sequence>
<dbReference type="InterPro" id="IPR013783">
    <property type="entry name" value="Ig-like_fold"/>
</dbReference>
<dbReference type="PANTHER" id="PTHR15498">
    <property type="entry name" value="T-CELL IMMUNOGLOBULIN AND MUCIN DOMAIN CONTAINING TIM"/>
    <property type="match status" value="1"/>
</dbReference>
<evidence type="ECO:0000259" key="3">
    <source>
        <dbReference type="PROSITE" id="PS50835"/>
    </source>
</evidence>
<evidence type="ECO:0000313" key="4">
    <source>
        <dbReference type="Proteomes" id="UP000694915"/>
    </source>
</evidence>
<dbReference type="InterPro" id="IPR003599">
    <property type="entry name" value="Ig_sub"/>
</dbReference>
<dbReference type="InterPro" id="IPR013106">
    <property type="entry name" value="Ig_V-set"/>
</dbReference>
<feature type="signal peptide" evidence="2">
    <location>
        <begin position="1"/>
        <end position="21"/>
    </location>
</feature>
<dbReference type="InterPro" id="IPR007110">
    <property type="entry name" value="Ig-like_dom"/>
</dbReference>
<evidence type="ECO:0000256" key="1">
    <source>
        <dbReference type="SAM" id="MobiDB-lite"/>
    </source>
</evidence>
<dbReference type="GeneID" id="101995249"/>
<name>A0ABM1AZA1_MICOH</name>
<gene>
    <name evidence="5" type="primary">LOC101995249</name>
</gene>
<feature type="chain" id="PRO_5047432793" evidence="2">
    <location>
        <begin position="22"/>
        <end position="163"/>
    </location>
</feature>
<dbReference type="RefSeq" id="XP_013211098.2">
    <property type="nucleotide sequence ID" value="XM_013355644.2"/>
</dbReference>
<feature type="region of interest" description="Disordered" evidence="1">
    <location>
        <begin position="144"/>
        <end position="163"/>
    </location>
</feature>
<dbReference type="Pfam" id="PF07686">
    <property type="entry name" value="V-set"/>
    <property type="match status" value="1"/>
</dbReference>
<keyword evidence="4" id="KW-1185">Reference proteome</keyword>
<accession>A0ABM1AZA1</accession>
<feature type="domain" description="Ig-like" evidence="3">
    <location>
        <begin position="31"/>
        <end position="125"/>
    </location>
</feature>
<proteinExistence type="predicted"/>
<organism evidence="4 5">
    <name type="scientific">Microtus ochrogaster</name>
    <name type="common">Prairie vole</name>
    <dbReference type="NCBI Taxonomy" id="79684"/>
    <lineage>
        <taxon>Eukaryota</taxon>
        <taxon>Metazoa</taxon>
        <taxon>Chordata</taxon>
        <taxon>Craniata</taxon>
        <taxon>Vertebrata</taxon>
        <taxon>Euteleostomi</taxon>
        <taxon>Mammalia</taxon>
        <taxon>Eutheria</taxon>
        <taxon>Euarchontoglires</taxon>
        <taxon>Glires</taxon>
        <taxon>Rodentia</taxon>
        <taxon>Myomorpha</taxon>
        <taxon>Muroidea</taxon>
        <taxon>Cricetidae</taxon>
        <taxon>Arvicolinae</taxon>
        <taxon>Microtus</taxon>
    </lineage>
</organism>
<keyword evidence="5" id="KW-0675">Receptor</keyword>
<dbReference type="PANTHER" id="PTHR15498:SF73">
    <property type="entry name" value="HEPATITIS A VIRUS CELLULAR RECEPTOR 2"/>
    <property type="match status" value="1"/>
</dbReference>